<feature type="compositionally biased region" description="Basic and acidic residues" evidence="8">
    <location>
        <begin position="196"/>
        <end position="205"/>
    </location>
</feature>
<dbReference type="AlphaFoldDB" id="A0A6A6VLL9"/>
<feature type="region of interest" description="Disordered" evidence="8">
    <location>
        <begin position="1"/>
        <end position="54"/>
    </location>
</feature>
<evidence type="ECO:0000259" key="9">
    <source>
        <dbReference type="Pfam" id="PF08652"/>
    </source>
</evidence>
<dbReference type="GO" id="GO:0034353">
    <property type="term" value="F:mRNA 5'-diphosphatase activity"/>
    <property type="evidence" value="ECO:0007669"/>
    <property type="project" value="TreeGrafter"/>
</dbReference>
<keyword evidence="7" id="KW-0479">Metal-binding</keyword>
<dbReference type="GO" id="GO:0000956">
    <property type="term" value="P:nuclear-transcribed mRNA catabolic process"/>
    <property type="evidence" value="ECO:0007669"/>
    <property type="project" value="TreeGrafter"/>
</dbReference>
<evidence type="ECO:0000313" key="10">
    <source>
        <dbReference type="EMBL" id="KAF2750450.1"/>
    </source>
</evidence>
<comment type="catalytic activity">
    <reaction evidence="3">
        <text>a 5'-end (N(7)-methyl 5'-triphosphoguanosine)-ribonucleoside-ribonucleotide in mRNA + H2O = a (N(7)-methyl 5'-triphosphoguanosine)-nucleoside + a 5'-end phospho-ribonucleoside in mRNA + H(+)</text>
        <dbReference type="Rhea" id="RHEA:66928"/>
        <dbReference type="Rhea" id="RHEA-COMP:15692"/>
        <dbReference type="Rhea" id="RHEA-COMP:17313"/>
        <dbReference type="ChEBI" id="CHEBI:15377"/>
        <dbReference type="ChEBI" id="CHEBI:15378"/>
        <dbReference type="ChEBI" id="CHEBI:138282"/>
        <dbReference type="ChEBI" id="CHEBI:172876"/>
        <dbReference type="ChEBI" id="CHEBI:172877"/>
    </reaction>
    <physiologicalReaction direction="left-to-right" evidence="3">
        <dbReference type="Rhea" id="RHEA:66929"/>
    </physiologicalReaction>
</comment>
<keyword evidence="7" id="KW-0540">Nuclease</keyword>
<feature type="region of interest" description="Disordered" evidence="8">
    <location>
        <begin position="436"/>
        <end position="464"/>
    </location>
</feature>
<comment type="function">
    <text evidence="5">Decapping enzyme for NAD-capped RNAs: specifically hydrolyzes the nicotinamide adenine dinucleotide (NAD) cap from a subset of RNAs by removing the entire NAD moiety from the 5'-end of an NAD-capped RNA. The NAD-cap is present at the 5'-end of some RNAs and snoRNAs. In contrast to the canonical 5'-end N7 methylguanosine (m7G) cap, the NAD cap promotes mRNA decay. Also acts as a non-canonical decapping enzyme that removes the entire cap structure of m7G capped or incompletely capped RNAs. Has decapping activity toward incomplete 5'-end m7G cap mRNAs such as unmethylated 5'-end-capped RNA (cap0), while it has no activity toward 2'-O-ribose methylated m7G cap (cap1). Also possesses RNA 5'-pyrophosphohydrolase activity by hydrolyzing the 5'-end triphosphate to release pyrophosphates. Stimulates exoribonuclease activity of Rat1, allowing it to degrade RNAs with stable secondary structure more effectively.</text>
</comment>
<evidence type="ECO:0000256" key="8">
    <source>
        <dbReference type="SAM" id="MobiDB-lite"/>
    </source>
</evidence>
<reference evidence="10" key="1">
    <citation type="journal article" date="2020" name="Stud. Mycol.">
        <title>101 Dothideomycetes genomes: a test case for predicting lifestyles and emergence of pathogens.</title>
        <authorList>
            <person name="Haridas S."/>
            <person name="Albert R."/>
            <person name="Binder M."/>
            <person name="Bloem J."/>
            <person name="Labutti K."/>
            <person name="Salamov A."/>
            <person name="Andreopoulos B."/>
            <person name="Baker S."/>
            <person name="Barry K."/>
            <person name="Bills G."/>
            <person name="Bluhm B."/>
            <person name="Cannon C."/>
            <person name="Castanera R."/>
            <person name="Culley D."/>
            <person name="Daum C."/>
            <person name="Ezra D."/>
            <person name="Gonzalez J."/>
            <person name="Henrissat B."/>
            <person name="Kuo A."/>
            <person name="Liang C."/>
            <person name="Lipzen A."/>
            <person name="Lutzoni F."/>
            <person name="Magnuson J."/>
            <person name="Mondo S."/>
            <person name="Nolan M."/>
            <person name="Ohm R."/>
            <person name="Pangilinan J."/>
            <person name="Park H.-J."/>
            <person name="Ramirez L."/>
            <person name="Alfaro M."/>
            <person name="Sun H."/>
            <person name="Tritt A."/>
            <person name="Yoshinaga Y."/>
            <person name="Zwiers L.-H."/>
            <person name="Turgeon B."/>
            <person name="Goodwin S."/>
            <person name="Spatafora J."/>
            <person name="Crous P."/>
            <person name="Grigoriev I."/>
        </authorList>
    </citation>
    <scope>NUCLEOTIDE SEQUENCE</scope>
    <source>
        <strain evidence="10">CBS 119925</strain>
    </source>
</reference>
<sequence length="464" mass="52132">MPVDGQHDNHLSGEQRNNDDDTAPPPSKRRRVDNTHTSPSIPSPPRPILVPDTQQPQPQVFQFPIQPLSRFHGTSASIKRPREVAHFSYDSDHNYKYDDSGISYYHPPALGTDLCEGFDTFRHYEDTSDPHLDSLLKTLIHKEKETGEQITGDFVTWRGMMTKIMTAPYDMFASFTMRATRINNTIYLEEDFASKSADRASEADPPRPSNPHTPSREMMTYWGYKFETISMLPHPVNHATSPSVLAARTTAQVSNHAQHCSIVKTAIGSHSLLLGGEVDGLSRPKPSSNSSSPDAPIPWVELKTSEILPRNPRHHDILKFERKLLKFWAQSFLLGVPEVVVGFRSKGGVLQAVERYETGRIPGMVRRGTACWDGNVCINFTATFLGWLRGVVGEGEGVWNLELRKRGGVVEVRKVGEGTGGIVSQEWLEWLRARERKGESEKAEAPKEEKQKVDEKTDEKRTAI</sequence>
<dbReference type="GO" id="GO:0005829">
    <property type="term" value="C:cytosol"/>
    <property type="evidence" value="ECO:0007669"/>
    <property type="project" value="TreeGrafter"/>
</dbReference>
<dbReference type="GO" id="GO:0110155">
    <property type="term" value="P:NAD-cap decapping"/>
    <property type="evidence" value="ECO:0007669"/>
    <property type="project" value="TreeGrafter"/>
</dbReference>
<evidence type="ECO:0000256" key="5">
    <source>
        <dbReference type="ARBA" id="ARBA00046211"/>
    </source>
</evidence>
<dbReference type="PANTHER" id="PTHR12395:SF9">
    <property type="entry name" value="DECAPPING AND EXORIBONUCLEASE PROTEIN"/>
    <property type="match status" value="1"/>
</dbReference>
<organism evidence="10 11">
    <name type="scientific">Sporormia fimetaria CBS 119925</name>
    <dbReference type="NCBI Taxonomy" id="1340428"/>
    <lineage>
        <taxon>Eukaryota</taxon>
        <taxon>Fungi</taxon>
        <taxon>Dikarya</taxon>
        <taxon>Ascomycota</taxon>
        <taxon>Pezizomycotina</taxon>
        <taxon>Dothideomycetes</taxon>
        <taxon>Pleosporomycetidae</taxon>
        <taxon>Pleosporales</taxon>
        <taxon>Sporormiaceae</taxon>
        <taxon>Sporormia</taxon>
    </lineage>
</organism>
<dbReference type="OrthoDB" id="5853397at2759"/>
<dbReference type="Proteomes" id="UP000799440">
    <property type="component" value="Unassembled WGS sequence"/>
</dbReference>
<name>A0A6A6VLL9_9PLEO</name>
<protein>
    <recommendedName>
        <fullName evidence="7">Decapping nuclease</fullName>
        <ecNumber evidence="7">3.6.1.-</ecNumber>
    </recommendedName>
</protein>
<evidence type="ECO:0000313" key="11">
    <source>
        <dbReference type="Proteomes" id="UP000799440"/>
    </source>
</evidence>
<feature type="domain" description="RAI1-like" evidence="9">
    <location>
        <begin position="79"/>
        <end position="426"/>
    </location>
</feature>
<evidence type="ECO:0000256" key="2">
    <source>
        <dbReference type="ARBA" id="ARBA00006562"/>
    </source>
</evidence>
<gene>
    <name evidence="10" type="ORF">M011DRAFT_465200</name>
</gene>
<evidence type="ECO:0000256" key="6">
    <source>
        <dbReference type="ARBA" id="ARBA00048124"/>
    </source>
</evidence>
<keyword evidence="7" id="KW-0539">Nucleus</keyword>
<dbReference type="GO" id="GO:0000166">
    <property type="term" value="F:nucleotide binding"/>
    <property type="evidence" value="ECO:0007669"/>
    <property type="project" value="UniProtKB-KW"/>
</dbReference>
<evidence type="ECO:0000256" key="4">
    <source>
        <dbReference type="ARBA" id="ARBA00044692"/>
    </source>
</evidence>
<dbReference type="Pfam" id="PF08652">
    <property type="entry name" value="RAI1"/>
    <property type="match status" value="1"/>
</dbReference>
<dbReference type="PANTHER" id="PTHR12395">
    <property type="entry name" value="DOM-3 RELATED"/>
    <property type="match status" value="1"/>
</dbReference>
<feature type="compositionally biased region" description="Low complexity" evidence="8">
    <location>
        <begin position="283"/>
        <end position="297"/>
    </location>
</feature>
<keyword evidence="7" id="KW-0378">Hydrolase</keyword>
<dbReference type="GO" id="GO:0004518">
    <property type="term" value="F:nuclease activity"/>
    <property type="evidence" value="ECO:0007669"/>
    <property type="project" value="UniProtKB-KW"/>
</dbReference>
<proteinExistence type="inferred from homology"/>
<comment type="cofactor">
    <cofactor evidence="1 7">
        <name>a divalent metal cation</name>
        <dbReference type="ChEBI" id="CHEBI:60240"/>
    </cofactor>
</comment>
<comment type="catalytic activity">
    <reaction evidence="4">
        <text>a 5'-end triphospho-ribonucleoside in mRNA + H2O = a 5'-end phospho-ribonucleoside in mRNA + diphosphate + H(+)</text>
        <dbReference type="Rhea" id="RHEA:78683"/>
        <dbReference type="Rhea" id="RHEA-COMP:15692"/>
        <dbReference type="Rhea" id="RHEA-COMP:17164"/>
        <dbReference type="ChEBI" id="CHEBI:15377"/>
        <dbReference type="ChEBI" id="CHEBI:15378"/>
        <dbReference type="ChEBI" id="CHEBI:33019"/>
        <dbReference type="ChEBI" id="CHEBI:138282"/>
        <dbReference type="ChEBI" id="CHEBI:167618"/>
    </reaction>
    <physiologicalReaction direction="left-to-right" evidence="4">
        <dbReference type="Rhea" id="RHEA:78684"/>
    </physiologicalReaction>
</comment>
<keyword evidence="7" id="KW-0547">Nucleotide-binding</keyword>
<evidence type="ECO:0000256" key="7">
    <source>
        <dbReference type="RuleBase" id="RU367113"/>
    </source>
</evidence>
<dbReference type="InterPro" id="IPR013961">
    <property type="entry name" value="RAI1"/>
</dbReference>
<keyword evidence="7" id="KW-0694">RNA-binding</keyword>
<comment type="similarity">
    <text evidence="2 7">Belongs to the DXO/Dom3Z family.</text>
</comment>
<accession>A0A6A6VLL9</accession>
<comment type="catalytic activity">
    <reaction evidence="6">
        <text>a 5'-end NAD(+)-phospho-ribonucleoside in mRNA + H2O = a 5'-end phospho-ribonucleoside in mRNA + NAD(+) + H(+)</text>
        <dbReference type="Rhea" id="RHEA:60880"/>
        <dbReference type="Rhea" id="RHEA-COMP:15692"/>
        <dbReference type="Rhea" id="RHEA-COMP:15698"/>
        <dbReference type="ChEBI" id="CHEBI:15377"/>
        <dbReference type="ChEBI" id="CHEBI:15378"/>
        <dbReference type="ChEBI" id="CHEBI:57540"/>
        <dbReference type="ChEBI" id="CHEBI:138282"/>
        <dbReference type="ChEBI" id="CHEBI:144029"/>
    </reaction>
    <physiologicalReaction direction="left-to-right" evidence="6">
        <dbReference type="Rhea" id="RHEA:60881"/>
    </physiologicalReaction>
</comment>
<feature type="region of interest" description="Disordered" evidence="8">
    <location>
        <begin position="278"/>
        <end position="297"/>
    </location>
</feature>
<evidence type="ECO:0000256" key="1">
    <source>
        <dbReference type="ARBA" id="ARBA00001968"/>
    </source>
</evidence>
<evidence type="ECO:0000256" key="3">
    <source>
        <dbReference type="ARBA" id="ARBA00044676"/>
    </source>
</evidence>
<keyword evidence="11" id="KW-1185">Reference proteome</keyword>
<feature type="compositionally biased region" description="Basic and acidic residues" evidence="8">
    <location>
        <begin position="1"/>
        <end position="19"/>
    </location>
</feature>
<feature type="region of interest" description="Disordered" evidence="8">
    <location>
        <begin position="196"/>
        <end position="216"/>
    </location>
</feature>
<dbReference type="EC" id="3.6.1.-" evidence="7"/>
<dbReference type="GO" id="GO:0005634">
    <property type="term" value="C:nucleus"/>
    <property type="evidence" value="ECO:0007669"/>
    <property type="project" value="UniProtKB-SubCell"/>
</dbReference>
<dbReference type="GO" id="GO:0046872">
    <property type="term" value="F:metal ion binding"/>
    <property type="evidence" value="ECO:0007669"/>
    <property type="project" value="UniProtKB-KW"/>
</dbReference>
<dbReference type="EMBL" id="MU006564">
    <property type="protein sequence ID" value="KAF2750450.1"/>
    <property type="molecule type" value="Genomic_DNA"/>
</dbReference>
<dbReference type="InterPro" id="IPR039039">
    <property type="entry name" value="RAI1-like_fam"/>
</dbReference>
<comment type="subcellular location">
    <subcellularLocation>
        <location evidence="7">Nucleus</location>
    </subcellularLocation>
</comment>
<dbReference type="GO" id="GO:0003723">
    <property type="term" value="F:RNA binding"/>
    <property type="evidence" value="ECO:0007669"/>
    <property type="project" value="UniProtKB-KW"/>
</dbReference>